<comment type="caution">
    <text evidence="1">The sequence shown here is derived from an EMBL/GenBank/DDBJ whole genome shotgun (WGS) entry which is preliminary data.</text>
</comment>
<evidence type="ECO:0000313" key="1">
    <source>
        <dbReference type="EMBL" id="GME78153.1"/>
    </source>
</evidence>
<evidence type="ECO:0000313" key="2">
    <source>
        <dbReference type="Proteomes" id="UP001165064"/>
    </source>
</evidence>
<proteinExistence type="predicted"/>
<gene>
    <name evidence="1" type="ORF">Amon02_000332600</name>
</gene>
<accession>A0ACB5T0R0</accession>
<sequence>MEDPDVVKLLETGLQRLDLDFNYRVYRHYEKELRFLKSVTCPPSLFQSLPAEMSINHLPQLKNLNILVYIASEDIERLDEIVNDVKMWYRSDNEDKKTLVLSTDISEPYFSESKIVEFFTHLIELNSENDFKFKIDKLPHMISSHTILNCFSNFNAENSIVTLAINPYMDDTGLQDLKKVDTFTSLKKLSVEFKEPPTSRKMVPFSFTFSSCSIVSLFICSNSVRTIDLSFEKMSMLKKIHLKNCVLGFRCLDSLPSQLVDLNLDLINSDFHSRDNDLKLPKHLQTLQVTGYPHDGMFVKVLNAGYLDELNALSFTMSESSQDKDSSSYENLDATESQLKSLVHSFPPNIKRLNFENVPAELLAHNTLPFVEDFIFSSLKLGENFNLSILPSSHCLTLKTCFETFSGGLSSRLEFLDIELSYYESSFMEFWEEFISPLQNLRCLNALIVLDGELDFRKLEFPPRLHTIELINKVETCQIIFNELPPSLVQFGYSYSMDDSDPDDLEPNLVFFKLKEGQSAESVTKIFDLRPQDRYNLAVY</sequence>
<organism evidence="1 2">
    <name type="scientific">Ambrosiozyma monospora</name>
    <name type="common">Yeast</name>
    <name type="synonym">Endomycopsis monosporus</name>
    <dbReference type="NCBI Taxonomy" id="43982"/>
    <lineage>
        <taxon>Eukaryota</taxon>
        <taxon>Fungi</taxon>
        <taxon>Dikarya</taxon>
        <taxon>Ascomycota</taxon>
        <taxon>Saccharomycotina</taxon>
        <taxon>Pichiomycetes</taxon>
        <taxon>Pichiales</taxon>
        <taxon>Pichiaceae</taxon>
        <taxon>Ambrosiozyma</taxon>
    </lineage>
</organism>
<protein>
    <submittedName>
        <fullName evidence="1">Unnamed protein product</fullName>
    </submittedName>
</protein>
<reference evidence="1" key="1">
    <citation type="submission" date="2023-04" db="EMBL/GenBank/DDBJ databases">
        <title>Ambrosiozyma monospora NBRC 10751.</title>
        <authorList>
            <person name="Ichikawa N."/>
            <person name="Sato H."/>
            <person name="Tonouchi N."/>
        </authorList>
    </citation>
    <scope>NUCLEOTIDE SEQUENCE</scope>
    <source>
        <strain evidence="1">NBRC 10751</strain>
    </source>
</reference>
<dbReference type="Proteomes" id="UP001165064">
    <property type="component" value="Unassembled WGS sequence"/>
</dbReference>
<name>A0ACB5T0R0_AMBMO</name>
<dbReference type="EMBL" id="BSXS01002077">
    <property type="protein sequence ID" value="GME78153.1"/>
    <property type="molecule type" value="Genomic_DNA"/>
</dbReference>
<keyword evidence="2" id="KW-1185">Reference proteome</keyword>